<dbReference type="EMBL" id="JBHSDK010000021">
    <property type="protein sequence ID" value="MFC4336797.1"/>
    <property type="molecule type" value="Genomic_DNA"/>
</dbReference>
<evidence type="ECO:0000256" key="5">
    <source>
        <dbReference type="ARBA" id="ARBA00032875"/>
    </source>
</evidence>
<dbReference type="Proteomes" id="UP001595823">
    <property type="component" value="Unassembled WGS sequence"/>
</dbReference>
<evidence type="ECO:0000256" key="2">
    <source>
        <dbReference type="ARBA" id="ARBA00022598"/>
    </source>
</evidence>
<protein>
    <recommendedName>
        <fullName evidence="5">Acyl-CoA synthetase</fullName>
    </recommendedName>
</protein>
<comment type="caution">
    <text evidence="7">The sequence shown here is derived from an EMBL/GenBank/DDBJ whole genome shotgun (WGS) entry which is preliminary data.</text>
</comment>
<evidence type="ECO:0000256" key="3">
    <source>
        <dbReference type="ARBA" id="ARBA00022832"/>
    </source>
</evidence>
<keyword evidence="2" id="KW-0436">Ligase</keyword>
<evidence type="ECO:0000256" key="4">
    <source>
        <dbReference type="ARBA" id="ARBA00023098"/>
    </source>
</evidence>
<dbReference type="Gene3D" id="3.40.50.12780">
    <property type="entry name" value="N-terminal domain of ligase-like"/>
    <property type="match status" value="1"/>
</dbReference>
<dbReference type="PROSITE" id="PS00455">
    <property type="entry name" value="AMP_BINDING"/>
    <property type="match status" value="1"/>
</dbReference>
<feature type="domain" description="AMP-dependent synthetase/ligase" evidence="6">
    <location>
        <begin position="24"/>
        <end position="424"/>
    </location>
</feature>
<evidence type="ECO:0000256" key="1">
    <source>
        <dbReference type="ARBA" id="ARBA00006432"/>
    </source>
</evidence>
<evidence type="ECO:0000313" key="8">
    <source>
        <dbReference type="Proteomes" id="UP001595823"/>
    </source>
</evidence>
<dbReference type="Pfam" id="PF23562">
    <property type="entry name" value="AMP-binding_C_3"/>
    <property type="match status" value="1"/>
</dbReference>
<dbReference type="Pfam" id="PF00501">
    <property type="entry name" value="AMP-binding"/>
    <property type="match status" value="1"/>
</dbReference>
<reference evidence="8" key="1">
    <citation type="journal article" date="2019" name="Int. J. Syst. Evol. Microbiol.">
        <title>The Global Catalogue of Microorganisms (GCM) 10K type strain sequencing project: providing services to taxonomists for standard genome sequencing and annotation.</title>
        <authorList>
            <consortium name="The Broad Institute Genomics Platform"/>
            <consortium name="The Broad Institute Genome Sequencing Center for Infectious Disease"/>
            <person name="Wu L."/>
            <person name="Ma J."/>
        </authorList>
    </citation>
    <scope>NUCLEOTIDE SEQUENCE [LARGE SCALE GENOMIC DNA]</scope>
    <source>
        <strain evidence="8">IBRC-M 10908</strain>
    </source>
</reference>
<keyword evidence="8" id="KW-1185">Reference proteome</keyword>
<keyword evidence="4" id="KW-0443">Lipid metabolism</keyword>
<dbReference type="CDD" id="cd05907">
    <property type="entry name" value="VL_LC_FACS_like"/>
    <property type="match status" value="1"/>
</dbReference>
<sequence>MREFSVPEVVDVAPEDNTCTSLWRLAKEQPDFVLYERTRDDGQTWTAVTAREFLDEVIGVAKGLAESGIEPGDRVGLLSRTRYEWTLLDYSIWAAGGITVPVYESSSAKQAEWILSDSGVKAVFVETGQHRDMVTGLVEGLDTIWTIDEGKGAVAELTELGADSEADIDRTRQIRNADDLATIIYTSGTTGRAKGCMLTHKNLLADIRNVTAELPGVLSDGARMLMFLPLAHVLARIVQLAGVEGRFTMGHVPDRNKLTQIMPVFKPTVLLAIPRVFEKVFNGARQKAVDGGKEKLFDKAAACAKEYSRALERPGGPGIGLKLRHKLWDMLVYSKLRAAVGGECTAAVSGGAPLGAELGHFFRGVGITIYEGYGLTETSPVLSLNLTNAIKVGTIGRPTPGTSLRVAEDGELLAKGPQIFEGYWNNDEATSDAIDPEGWFHTGDLAEIDDDGFVTITGRKKEIIVTSGGKNVAPSGLEKVIDANPIVACSTVIGDGRHYIAALVTLDTDSLPDWLERHGLDRETPLEDMVDNADLLADVQKSVDQANTTVSKAEGIKRFAVLPHVFSEESGELTPKMSVKRHVVVKKYEKIIDDLYAQNKN</sequence>
<dbReference type="SUPFAM" id="SSF56801">
    <property type="entry name" value="Acetyl-CoA synthetase-like"/>
    <property type="match status" value="1"/>
</dbReference>
<dbReference type="InterPro" id="IPR020845">
    <property type="entry name" value="AMP-binding_CS"/>
</dbReference>
<evidence type="ECO:0000313" key="7">
    <source>
        <dbReference type="EMBL" id="MFC4336797.1"/>
    </source>
</evidence>
<evidence type="ECO:0000259" key="6">
    <source>
        <dbReference type="Pfam" id="PF00501"/>
    </source>
</evidence>
<dbReference type="InterPro" id="IPR042099">
    <property type="entry name" value="ANL_N_sf"/>
</dbReference>
<name>A0ABV8U2C6_9ACTN</name>
<dbReference type="InterPro" id="IPR000873">
    <property type="entry name" value="AMP-dep_synth/lig_dom"/>
</dbReference>
<proteinExistence type="inferred from homology"/>
<dbReference type="PANTHER" id="PTHR43272">
    <property type="entry name" value="LONG-CHAIN-FATTY-ACID--COA LIGASE"/>
    <property type="match status" value="1"/>
</dbReference>
<keyword evidence="3" id="KW-0276">Fatty acid metabolism</keyword>
<dbReference type="PANTHER" id="PTHR43272:SF32">
    <property type="entry name" value="AMP-DEPENDENT SYNTHETASE_LIGASE DOMAIN-CONTAINING PROTEIN"/>
    <property type="match status" value="1"/>
</dbReference>
<gene>
    <name evidence="7" type="ORF">ACFPET_16470</name>
</gene>
<organism evidence="7 8">
    <name type="scientific">Salininema proteolyticum</name>
    <dbReference type="NCBI Taxonomy" id="1607685"/>
    <lineage>
        <taxon>Bacteria</taxon>
        <taxon>Bacillati</taxon>
        <taxon>Actinomycetota</taxon>
        <taxon>Actinomycetes</taxon>
        <taxon>Glycomycetales</taxon>
        <taxon>Glycomycetaceae</taxon>
        <taxon>Salininema</taxon>
    </lineage>
</organism>
<dbReference type="RefSeq" id="WP_380623064.1">
    <property type="nucleotide sequence ID" value="NZ_JBHSDK010000021.1"/>
</dbReference>
<comment type="similarity">
    <text evidence="1">Belongs to the ATP-dependent AMP-binding enzyme family.</text>
</comment>
<accession>A0ABV8U2C6</accession>